<dbReference type="Proteomes" id="UP000566324">
    <property type="component" value="Unassembled WGS sequence"/>
</dbReference>
<dbReference type="Gene3D" id="3.40.50.12230">
    <property type="match status" value="1"/>
</dbReference>
<dbReference type="SUPFAM" id="SSF53328">
    <property type="entry name" value="Formyltransferase"/>
    <property type="match status" value="1"/>
</dbReference>
<dbReference type="AlphaFoldDB" id="A0A7W7AYD7"/>
<reference evidence="8 9" key="1">
    <citation type="submission" date="2020-08" db="EMBL/GenBank/DDBJ databases">
        <title>Genomic Encyclopedia of Type Strains, Phase IV (KMG-IV): sequencing the most valuable type-strain genomes for metagenomic binning, comparative biology and taxonomic classification.</title>
        <authorList>
            <person name="Goeker M."/>
        </authorList>
    </citation>
    <scope>NUCLEOTIDE SEQUENCE [LARGE SCALE GENOMIC DNA]</scope>
    <source>
        <strain evidence="8 9">DSM 17328</strain>
    </source>
</reference>
<dbReference type="InterPro" id="IPR002376">
    <property type="entry name" value="Formyl_transf_N"/>
</dbReference>
<dbReference type="Pfam" id="PF00551">
    <property type="entry name" value="Formyl_trans_N"/>
    <property type="match status" value="1"/>
</dbReference>
<evidence type="ECO:0000256" key="2">
    <source>
        <dbReference type="ARBA" id="ARBA00012261"/>
    </source>
</evidence>
<evidence type="ECO:0000313" key="9">
    <source>
        <dbReference type="Proteomes" id="UP000566324"/>
    </source>
</evidence>
<dbReference type="NCBIfam" id="TIGR00460">
    <property type="entry name" value="fmt"/>
    <property type="match status" value="1"/>
</dbReference>
<dbReference type="PANTHER" id="PTHR11138:SF5">
    <property type="entry name" value="METHIONYL-TRNA FORMYLTRANSFERASE, MITOCHONDRIAL"/>
    <property type="match status" value="1"/>
</dbReference>
<dbReference type="InterPro" id="IPR044135">
    <property type="entry name" value="Met-tRNA-FMT_C"/>
</dbReference>
<dbReference type="GO" id="GO:0004479">
    <property type="term" value="F:methionyl-tRNA formyltransferase activity"/>
    <property type="evidence" value="ECO:0007669"/>
    <property type="project" value="UniProtKB-UniRule"/>
</dbReference>
<dbReference type="CDD" id="cd08646">
    <property type="entry name" value="FMT_core_Met-tRNA-FMT_N"/>
    <property type="match status" value="1"/>
</dbReference>
<comment type="function">
    <text evidence="5">Attaches a formyl group to the free amino group of methionyl-tRNA(fMet). The formyl group appears to play a dual role in the initiator identity of N-formylmethionyl-tRNA by promoting its recognition by IF2 and preventing the misappropriation of this tRNA by the elongation apparatus.</text>
</comment>
<feature type="domain" description="Formyl transferase N-terminal" evidence="6">
    <location>
        <begin position="1"/>
        <end position="178"/>
    </location>
</feature>
<dbReference type="InterPro" id="IPR005794">
    <property type="entry name" value="Fmt"/>
</dbReference>
<dbReference type="InterPro" id="IPR005793">
    <property type="entry name" value="Formyl_trans_C"/>
</dbReference>
<comment type="caution">
    <text evidence="8">The sequence shown here is derived from an EMBL/GenBank/DDBJ whole genome shotgun (WGS) entry which is preliminary data.</text>
</comment>
<evidence type="ECO:0000256" key="3">
    <source>
        <dbReference type="ARBA" id="ARBA00022679"/>
    </source>
</evidence>
<feature type="domain" description="Formyl transferase C-terminal" evidence="7">
    <location>
        <begin position="200"/>
        <end position="292"/>
    </location>
</feature>
<keyword evidence="4 5" id="KW-0648">Protein biosynthesis</keyword>
<dbReference type="Pfam" id="PF02911">
    <property type="entry name" value="Formyl_trans_C"/>
    <property type="match status" value="1"/>
</dbReference>
<evidence type="ECO:0000256" key="5">
    <source>
        <dbReference type="HAMAP-Rule" id="MF_00182"/>
    </source>
</evidence>
<gene>
    <name evidence="5" type="primary">fmt</name>
    <name evidence="8" type="ORF">GGQ98_000256</name>
</gene>
<dbReference type="InterPro" id="IPR011034">
    <property type="entry name" value="Formyl_transferase-like_C_sf"/>
</dbReference>
<keyword evidence="9" id="KW-1185">Reference proteome</keyword>
<dbReference type="GO" id="GO:0005829">
    <property type="term" value="C:cytosol"/>
    <property type="evidence" value="ECO:0007669"/>
    <property type="project" value="TreeGrafter"/>
</dbReference>
<protein>
    <recommendedName>
        <fullName evidence="2 5">Methionyl-tRNA formyltransferase</fullName>
        <ecNumber evidence="2 5">2.1.2.9</ecNumber>
    </recommendedName>
</protein>
<proteinExistence type="inferred from homology"/>
<name>A0A7W7AYD7_9SPHN</name>
<dbReference type="CDD" id="cd08704">
    <property type="entry name" value="Met_tRNA_FMT_C"/>
    <property type="match status" value="1"/>
</dbReference>
<comment type="catalytic activity">
    <reaction evidence="5">
        <text>L-methionyl-tRNA(fMet) + (6R)-10-formyltetrahydrofolate = N-formyl-L-methionyl-tRNA(fMet) + (6S)-5,6,7,8-tetrahydrofolate + H(+)</text>
        <dbReference type="Rhea" id="RHEA:24380"/>
        <dbReference type="Rhea" id="RHEA-COMP:9952"/>
        <dbReference type="Rhea" id="RHEA-COMP:9953"/>
        <dbReference type="ChEBI" id="CHEBI:15378"/>
        <dbReference type="ChEBI" id="CHEBI:57453"/>
        <dbReference type="ChEBI" id="CHEBI:78530"/>
        <dbReference type="ChEBI" id="CHEBI:78844"/>
        <dbReference type="ChEBI" id="CHEBI:195366"/>
        <dbReference type="EC" id="2.1.2.9"/>
    </reaction>
</comment>
<dbReference type="SUPFAM" id="SSF50486">
    <property type="entry name" value="FMT C-terminal domain-like"/>
    <property type="match status" value="1"/>
</dbReference>
<feature type="binding site" evidence="5">
    <location>
        <begin position="109"/>
        <end position="112"/>
    </location>
    <ligand>
        <name>(6S)-5,6,7,8-tetrahydrofolate</name>
        <dbReference type="ChEBI" id="CHEBI:57453"/>
    </ligand>
</feature>
<keyword evidence="3 5" id="KW-0808">Transferase</keyword>
<evidence type="ECO:0000256" key="4">
    <source>
        <dbReference type="ARBA" id="ARBA00022917"/>
    </source>
</evidence>
<evidence type="ECO:0000313" key="8">
    <source>
        <dbReference type="EMBL" id="MBB4630655.1"/>
    </source>
</evidence>
<dbReference type="EC" id="2.1.2.9" evidence="2 5"/>
<evidence type="ECO:0000259" key="7">
    <source>
        <dbReference type="Pfam" id="PF02911"/>
    </source>
</evidence>
<dbReference type="InterPro" id="IPR036477">
    <property type="entry name" value="Formyl_transf_N_sf"/>
</dbReference>
<dbReference type="HAMAP" id="MF_00182">
    <property type="entry name" value="Formyl_trans"/>
    <property type="match status" value="1"/>
</dbReference>
<accession>A0A7W7AYD7</accession>
<comment type="similarity">
    <text evidence="1 5">Belongs to the Fmt family.</text>
</comment>
<dbReference type="InterPro" id="IPR041711">
    <property type="entry name" value="Met-tRNA-FMT_N"/>
</dbReference>
<evidence type="ECO:0000256" key="1">
    <source>
        <dbReference type="ARBA" id="ARBA00010699"/>
    </source>
</evidence>
<organism evidence="8 9">
    <name type="scientific">Sphingosinicella soli</name>
    <dbReference type="NCBI Taxonomy" id="333708"/>
    <lineage>
        <taxon>Bacteria</taxon>
        <taxon>Pseudomonadati</taxon>
        <taxon>Pseudomonadota</taxon>
        <taxon>Alphaproteobacteria</taxon>
        <taxon>Sphingomonadales</taxon>
        <taxon>Sphingosinicellaceae</taxon>
        <taxon>Sphingosinicella</taxon>
    </lineage>
</organism>
<dbReference type="RefSeq" id="WP_184063902.1">
    <property type="nucleotide sequence ID" value="NZ_JACHNZ010000001.1"/>
</dbReference>
<evidence type="ECO:0000259" key="6">
    <source>
        <dbReference type="Pfam" id="PF00551"/>
    </source>
</evidence>
<dbReference type="EMBL" id="JACHNZ010000001">
    <property type="protein sequence ID" value="MBB4630655.1"/>
    <property type="molecule type" value="Genomic_DNA"/>
</dbReference>
<sequence>MRIVFMGTPAFAVPALEALVAAGHDVAAVYTQPPRPAQRGKQPQVSAVQQAAERLGLPVRVPVNFKDEADRAAFAALGTDVAVVAAYGLILPQAILDAPRLGCLNIHASRLPRWRGAAPIQRAILAGDSATGITIMQMERGLDTGPMLLTAETPVDAKTAGALTAELAECGGGLIVDALARFGTLVAQPQPAEGVTYAHKIDKAEAALDFTQPAAQVERAVRAFNPAPGAFTMLGQERFRILACDVVEGSGEPGVTLDDRLTIACGTGAIRPALVQRPGKRAMDVSEVLRGFPVPPGTRLG</sequence>
<dbReference type="PANTHER" id="PTHR11138">
    <property type="entry name" value="METHIONYL-TRNA FORMYLTRANSFERASE"/>
    <property type="match status" value="1"/>
</dbReference>